<sequence>MAVLEDFQNAPRESLLRISWQRAERAVVVHAEGEVDLSTVAELESGLGAARDAATPPDHLVADLAAVGFFAACGASILLDYHYQCTRRDTPLHVVAGLPVARTLQLCHVDGVLTVFPALTGAVSRGRGAKRLRDAPDWPVDPLGSVE</sequence>
<dbReference type="Gene3D" id="3.30.750.24">
    <property type="entry name" value="STAS domain"/>
    <property type="match status" value="1"/>
</dbReference>
<evidence type="ECO:0000259" key="1">
    <source>
        <dbReference type="PROSITE" id="PS50801"/>
    </source>
</evidence>
<dbReference type="SUPFAM" id="SSF52091">
    <property type="entry name" value="SpoIIaa-like"/>
    <property type="match status" value="1"/>
</dbReference>
<dbReference type="InterPro" id="IPR036513">
    <property type="entry name" value="STAS_dom_sf"/>
</dbReference>
<comment type="caution">
    <text evidence="2">The sequence shown here is derived from an EMBL/GenBank/DDBJ whole genome shotgun (WGS) entry which is preliminary data.</text>
</comment>
<dbReference type="EMBL" id="SWMS01000011">
    <property type="protein sequence ID" value="TKG69254.1"/>
    <property type="molecule type" value="Genomic_DNA"/>
</dbReference>
<evidence type="ECO:0000313" key="3">
    <source>
        <dbReference type="Proteomes" id="UP000309992"/>
    </source>
</evidence>
<feature type="domain" description="STAS" evidence="1">
    <location>
        <begin position="16"/>
        <end position="96"/>
    </location>
</feature>
<dbReference type="PROSITE" id="PS50801">
    <property type="entry name" value="STAS"/>
    <property type="match status" value="1"/>
</dbReference>
<accession>A0ABY2S4A9</accession>
<dbReference type="InterPro" id="IPR002645">
    <property type="entry name" value="STAS_dom"/>
</dbReference>
<dbReference type="CDD" id="cd07043">
    <property type="entry name" value="STAS_anti-anti-sigma_factors"/>
    <property type="match status" value="1"/>
</dbReference>
<protein>
    <submittedName>
        <fullName evidence="2">STAS domain-containing protein</fullName>
    </submittedName>
</protein>
<dbReference type="Pfam" id="PF01740">
    <property type="entry name" value="STAS"/>
    <property type="match status" value="1"/>
</dbReference>
<name>A0ABY2S4A9_9PSEU</name>
<evidence type="ECO:0000313" key="2">
    <source>
        <dbReference type="EMBL" id="TKG69254.1"/>
    </source>
</evidence>
<proteinExistence type="predicted"/>
<reference evidence="2 3" key="1">
    <citation type="journal article" date="2015" name="Antonie Van Leeuwenhoek">
        <title>Prauserella endophytica sp. nov., an endophytic actinobacterium isolated from Tamarix taklamakanensis.</title>
        <authorList>
            <person name="Liu J.M."/>
            <person name="Habden X."/>
            <person name="Guo L."/>
            <person name="Tuo L."/>
            <person name="Jiang Z.K."/>
            <person name="Liu S.W."/>
            <person name="Liu X.F."/>
            <person name="Chen L."/>
            <person name="Li R.F."/>
            <person name="Zhang Y.Q."/>
            <person name="Sun C.H."/>
        </authorList>
    </citation>
    <scope>NUCLEOTIDE SEQUENCE [LARGE SCALE GENOMIC DNA]</scope>
    <source>
        <strain evidence="2 3">CGMCC 4.7182</strain>
    </source>
</reference>
<keyword evidence="3" id="KW-1185">Reference proteome</keyword>
<organism evidence="2 3">
    <name type="scientific">Prauserella endophytica</name>
    <dbReference type="NCBI Taxonomy" id="1592324"/>
    <lineage>
        <taxon>Bacteria</taxon>
        <taxon>Bacillati</taxon>
        <taxon>Actinomycetota</taxon>
        <taxon>Actinomycetes</taxon>
        <taxon>Pseudonocardiales</taxon>
        <taxon>Pseudonocardiaceae</taxon>
        <taxon>Prauserella</taxon>
        <taxon>Prauserella coralliicola group</taxon>
    </lineage>
</organism>
<dbReference type="Proteomes" id="UP000309992">
    <property type="component" value="Unassembled WGS sequence"/>
</dbReference>
<gene>
    <name evidence="2" type="ORF">FCN18_20940</name>
</gene>